<dbReference type="Proteomes" id="UP000192707">
    <property type="component" value="Unassembled WGS sequence"/>
</dbReference>
<protein>
    <recommendedName>
        <fullName evidence="1">DUF7065 domain-containing protein</fullName>
    </recommendedName>
</protein>
<accession>A0A1W9Z6S4</accession>
<dbReference type="AlphaFoldDB" id="A0A1W9Z6S4"/>
<comment type="caution">
    <text evidence="2">The sequence shown here is derived from an EMBL/GenBank/DDBJ whole genome shotgun (WGS) entry which is preliminary data.</text>
</comment>
<evidence type="ECO:0000313" key="3">
    <source>
        <dbReference type="Proteomes" id="UP000192707"/>
    </source>
</evidence>
<evidence type="ECO:0000259" key="1">
    <source>
        <dbReference type="Pfam" id="PF23213"/>
    </source>
</evidence>
<keyword evidence="3" id="KW-1185">Reference proteome</keyword>
<organism evidence="2 3">
    <name type="scientific">Mycobacterium arosiense ATCC BAA-1401 = DSM 45069</name>
    <dbReference type="NCBI Taxonomy" id="1265311"/>
    <lineage>
        <taxon>Bacteria</taxon>
        <taxon>Bacillati</taxon>
        <taxon>Actinomycetota</taxon>
        <taxon>Actinomycetes</taxon>
        <taxon>Mycobacteriales</taxon>
        <taxon>Mycobacteriaceae</taxon>
        <taxon>Mycobacterium</taxon>
        <taxon>Mycobacterium avium complex (MAC)</taxon>
    </lineage>
</organism>
<dbReference type="SUPFAM" id="SSF159245">
    <property type="entry name" value="AttH-like"/>
    <property type="match status" value="1"/>
</dbReference>
<reference evidence="2 3" key="1">
    <citation type="submission" date="2016-12" db="EMBL/GenBank/DDBJ databases">
        <title>The new phylogeny of genus Mycobacterium.</title>
        <authorList>
            <person name="Tortoli E."/>
            <person name="Trovato A."/>
            <person name="Cirillo D.M."/>
        </authorList>
    </citation>
    <scope>NUCLEOTIDE SEQUENCE [LARGE SCALE GENOMIC DNA]</scope>
    <source>
        <strain evidence="2 3">DSM 45069</strain>
    </source>
</reference>
<dbReference type="EMBL" id="MVHG01000104">
    <property type="protein sequence ID" value="ORA08139.1"/>
    <property type="molecule type" value="Genomic_DNA"/>
</dbReference>
<name>A0A1W9Z6S4_MYCAI</name>
<feature type="domain" description="DUF7065" evidence="1">
    <location>
        <begin position="10"/>
        <end position="171"/>
    </location>
</feature>
<gene>
    <name evidence="2" type="ORF">BST14_24940</name>
</gene>
<sequence>MFHHRDPAAPNSADPLWNESMYFSFCVPEREINGFVYCFHRPNIGLSCGGPAMWDSSGSMSWDCIYYDWNWLQALPAGAEATTFELESSMTLRAEEALMRYAMSYDRNGFELDLRWTAAIEPHGMSVADQMQQTGNGHYEQHGRITGSVRMDGSTFEIDCWSLHDRSWGPRRLGLMPGGNYSWAAADDGSAWHAVGFHPELEGSEGYSDLIIGGYLYRDETVADLVNGTRSIIDRDSLGRPTAVVIDASDALGRDLHAEGRLVNWLDFNGYPDQLSVFGGTQWLYDGQLAQGEDWTFYPLPEARRVARSRLAQRRLKTAAGS</sequence>
<dbReference type="Pfam" id="PF23213">
    <property type="entry name" value="DUF7065"/>
    <property type="match status" value="1"/>
</dbReference>
<evidence type="ECO:0000313" key="2">
    <source>
        <dbReference type="EMBL" id="ORA08139.1"/>
    </source>
</evidence>
<dbReference type="InterPro" id="IPR055493">
    <property type="entry name" value="DUF7065"/>
</dbReference>
<proteinExistence type="predicted"/>